<feature type="domain" description="SLH" evidence="2">
    <location>
        <begin position="662"/>
        <end position="729"/>
    </location>
</feature>
<dbReference type="AlphaFoldDB" id="A0A2U1ZXE0"/>
<dbReference type="InterPro" id="IPR015943">
    <property type="entry name" value="WD40/YVTN_repeat-like_dom_sf"/>
</dbReference>
<dbReference type="InterPro" id="IPR011045">
    <property type="entry name" value="N2O_reductase_N"/>
</dbReference>
<evidence type="ECO:0000313" key="4">
    <source>
        <dbReference type="Proteomes" id="UP000245166"/>
    </source>
</evidence>
<dbReference type="Gene3D" id="2.130.10.10">
    <property type="entry name" value="YVTN repeat-like/Quinoprotein amine dehydrogenase"/>
    <property type="match status" value="1"/>
</dbReference>
<protein>
    <recommendedName>
        <fullName evidence="2">SLH domain-containing protein</fullName>
    </recommendedName>
</protein>
<organism evidence="3 4">
    <name type="scientific">Serinibacter arcticus</name>
    <dbReference type="NCBI Taxonomy" id="1655435"/>
    <lineage>
        <taxon>Bacteria</taxon>
        <taxon>Bacillati</taxon>
        <taxon>Actinomycetota</taxon>
        <taxon>Actinomycetes</taxon>
        <taxon>Micrococcales</taxon>
        <taxon>Beutenbergiaceae</taxon>
        <taxon>Serinibacter</taxon>
    </lineage>
</organism>
<name>A0A2U1ZXE0_9MICO</name>
<gene>
    <name evidence="3" type="ORF">C8046_14395</name>
</gene>
<dbReference type="PROSITE" id="PS51272">
    <property type="entry name" value="SLH"/>
    <property type="match status" value="2"/>
</dbReference>
<proteinExistence type="predicted"/>
<dbReference type="Pfam" id="PF00395">
    <property type="entry name" value="SLH"/>
    <property type="match status" value="1"/>
</dbReference>
<dbReference type="PANTHER" id="PTHR46928">
    <property type="entry name" value="MESENCHYME-SPECIFIC CELL SURFACE GLYCOPROTEIN"/>
    <property type="match status" value="1"/>
</dbReference>
<dbReference type="InterPro" id="IPR006311">
    <property type="entry name" value="TAT_signal"/>
</dbReference>
<dbReference type="InterPro" id="IPR001119">
    <property type="entry name" value="SLH_dom"/>
</dbReference>
<sequence>MTSLLTPSGDRAPAARRRALLLPTPSTRRRTVAGLACAGVAGALLLVAPATATAEPATSAAVEPIVHSAPGAALGLTPVATHLDGTFDESAAEIVAFHAATQQVFVVNAKAGVVDVLSTAVEGELTKVATLDATAVEGVEPGAVANSIAVRADGLIAVAVENPVKTEPGWVAFFDATTRGPLGAVEVGALPDMVTLTPDGTSAVVANEGEPADDYSVDPEGSIAVVALPSTVAAPTAADVRIATFHAWEADGTRELPDGVRIFGETPHGEDHPISRNLEPEYVTIAADGATAWVTLQEANALAVLDVATAEVTDLLPLGTVDHSVAGSGIDPSDRDGRIDIRTVPVHGLPMPDAITSYTAAGETYLVTANEGDAREWGDYVEAERVKDLGKGDLPPVCATSPAFGLRGDADLGRLEVTIADGLSADGSCYEQLHSFGTRSFSIWTADGERVFDSGQQIEEIVAEAIPEFFNSGHTTSDFESRSDAKGPEPEGVAVGTIEGRTYAFVGLERVGGIVVFDVTEPSAASFVTYVNNRDFSVSAEDAIDAGGDPAEVLAAAGDLGPEGLTFIPAGDSPTGGPALVVGNEVSGTTTLFAIDVPIRFTDVADNQFAVEIAWLAEKRISTGWVTADGSREFRPLSPVARDAMAAFLYRWAGSPRFEAPAVSPFTDVATDDLFYEEIAWLEHEGYATGWVAADGTAEFRPLAPIARDAMAAFLHRVAGSPEVDLPATPRFVDVAPTDAFYTEITWLAQSGIATGWEGNDGRDLFQPVSPVARDAMAAFLNRFGTPGV</sequence>
<evidence type="ECO:0000259" key="2">
    <source>
        <dbReference type="PROSITE" id="PS51272"/>
    </source>
</evidence>
<feature type="domain" description="SLH" evidence="2">
    <location>
        <begin position="596"/>
        <end position="661"/>
    </location>
</feature>
<dbReference type="Pfam" id="PF22494">
    <property type="entry name" value="choice_anch_I"/>
    <property type="match status" value="1"/>
</dbReference>
<dbReference type="InterPro" id="IPR055188">
    <property type="entry name" value="Choice_anch_I"/>
</dbReference>
<evidence type="ECO:0000313" key="3">
    <source>
        <dbReference type="EMBL" id="PWD51657.1"/>
    </source>
</evidence>
<accession>A0A2U1ZXE0</accession>
<dbReference type="PANTHER" id="PTHR46928:SF1">
    <property type="entry name" value="MESENCHYME-SPECIFIC CELL SURFACE GLYCOPROTEIN"/>
    <property type="match status" value="1"/>
</dbReference>
<dbReference type="OrthoDB" id="1016457at2"/>
<dbReference type="InterPro" id="IPR052956">
    <property type="entry name" value="Mesenchyme-surface_protein"/>
</dbReference>
<dbReference type="SUPFAM" id="SSF50974">
    <property type="entry name" value="Nitrous oxide reductase, N-terminal domain"/>
    <property type="match status" value="1"/>
</dbReference>
<dbReference type="NCBIfam" id="NF038117">
    <property type="entry name" value="choice_anch_I"/>
    <property type="match status" value="1"/>
</dbReference>
<dbReference type="EMBL" id="PYHR01000002">
    <property type="protein sequence ID" value="PWD51657.1"/>
    <property type="molecule type" value="Genomic_DNA"/>
</dbReference>
<keyword evidence="4" id="KW-1185">Reference proteome</keyword>
<dbReference type="PROSITE" id="PS51318">
    <property type="entry name" value="TAT"/>
    <property type="match status" value="1"/>
</dbReference>
<comment type="caution">
    <text evidence="3">The sequence shown here is derived from an EMBL/GenBank/DDBJ whole genome shotgun (WGS) entry which is preliminary data.</text>
</comment>
<reference evidence="3 4" key="1">
    <citation type="submission" date="2018-03" db="EMBL/GenBank/DDBJ databases">
        <title>Genome assembly of novel Miniimonas species PCH200.</title>
        <authorList>
            <person name="Thakur V."/>
            <person name="Kumar V."/>
            <person name="Singh D."/>
        </authorList>
    </citation>
    <scope>NUCLEOTIDE SEQUENCE [LARGE SCALE GENOMIC DNA]</scope>
    <source>
        <strain evidence="3 4">PCH200</strain>
    </source>
</reference>
<comment type="cofactor">
    <cofactor evidence="1">
        <name>Cu cation</name>
        <dbReference type="ChEBI" id="CHEBI:23378"/>
    </cofactor>
</comment>
<evidence type="ECO:0000256" key="1">
    <source>
        <dbReference type="ARBA" id="ARBA00001935"/>
    </source>
</evidence>
<dbReference type="Proteomes" id="UP000245166">
    <property type="component" value="Unassembled WGS sequence"/>
</dbReference>
<dbReference type="RefSeq" id="WP_109230037.1">
    <property type="nucleotide sequence ID" value="NZ_PYHR01000002.1"/>
</dbReference>